<dbReference type="InterPro" id="IPR045851">
    <property type="entry name" value="AMP-bd_C_sf"/>
</dbReference>
<dbReference type="GO" id="GO:0031956">
    <property type="term" value="F:medium-chain fatty acid-CoA ligase activity"/>
    <property type="evidence" value="ECO:0007669"/>
    <property type="project" value="TreeGrafter"/>
</dbReference>
<gene>
    <name evidence="5" type="ORF">BJ085DRAFT_23776</name>
</gene>
<dbReference type="CDD" id="cd05917">
    <property type="entry name" value="FACL_like_2"/>
    <property type="match status" value="1"/>
</dbReference>
<dbReference type="InterPro" id="IPR042099">
    <property type="entry name" value="ANL_N_sf"/>
</dbReference>
<dbReference type="InterPro" id="IPR020845">
    <property type="entry name" value="AMP-binding_CS"/>
</dbReference>
<dbReference type="FunFam" id="3.30.300.30:FF:000008">
    <property type="entry name" value="2,3-dihydroxybenzoate-AMP ligase"/>
    <property type="match status" value="1"/>
</dbReference>
<dbReference type="Gene3D" id="3.30.300.30">
    <property type="match status" value="1"/>
</dbReference>
<dbReference type="AlphaFoldDB" id="A0A4P9ZZR5"/>
<feature type="domain" description="AMP-binding enzyme C-terminal" evidence="4">
    <location>
        <begin position="551"/>
        <end position="627"/>
    </location>
</feature>
<dbReference type="Proteomes" id="UP000268162">
    <property type="component" value="Unassembled WGS sequence"/>
</dbReference>
<dbReference type="InterPro" id="IPR000873">
    <property type="entry name" value="AMP-dep_synth/lig_dom"/>
</dbReference>
<dbReference type="Pfam" id="PF13193">
    <property type="entry name" value="AMP-binding_C"/>
    <property type="match status" value="1"/>
</dbReference>
<accession>A0A4P9ZZR5</accession>
<proteinExistence type="inferred from homology"/>
<dbReference type="PANTHER" id="PTHR43201:SF5">
    <property type="entry name" value="MEDIUM-CHAIN ACYL-COA LIGASE ACSF2, MITOCHONDRIAL"/>
    <property type="match status" value="1"/>
</dbReference>
<evidence type="ECO:0000256" key="2">
    <source>
        <dbReference type="ARBA" id="ARBA00022598"/>
    </source>
</evidence>
<dbReference type="Gene3D" id="3.40.50.12780">
    <property type="entry name" value="N-terminal domain of ligase-like"/>
    <property type="match status" value="1"/>
</dbReference>
<organism evidence="5 6">
    <name type="scientific">Dimargaris cristalligena</name>
    <dbReference type="NCBI Taxonomy" id="215637"/>
    <lineage>
        <taxon>Eukaryota</taxon>
        <taxon>Fungi</taxon>
        <taxon>Fungi incertae sedis</taxon>
        <taxon>Zoopagomycota</taxon>
        <taxon>Kickxellomycotina</taxon>
        <taxon>Dimargaritomycetes</taxon>
        <taxon>Dimargaritales</taxon>
        <taxon>Dimargaritaceae</taxon>
        <taxon>Dimargaris</taxon>
    </lineage>
</organism>
<evidence type="ECO:0000259" key="4">
    <source>
        <dbReference type="Pfam" id="PF13193"/>
    </source>
</evidence>
<dbReference type="PANTHER" id="PTHR43201">
    <property type="entry name" value="ACYL-COA SYNTHETASE"/>
    <property type="match status" value="1"/>
</dbReference>
<sequence length="645" mass="70062">MSRRLAPTTRLAAASRFAARRALTPGYLSPTVLHRSLTITPTRPSGAAEASVAASSSAPFTSPEPTALRLSHVKGDAAFPLQEYTLGEAFDRQVELFPDSTAIVVSHENARLTYQELAREVDQMAQALYDHGLRPGDCVGVFMPNTLAWMVLQYATTKIGVILATINPAYRVGELEHALNLVNCKTLVLTPSFRSSNYINMIQELVPEVAQLSSPAPNGEGAVALQSARVPSLRSIFVVDESAKSGAAAGPEWRHLPGLADYQTLRHASHQSATRAAIAQLPLRNSDVANILFTSGTTGKPKAAALTHRNLLNNALLTAHTLGYTHRDVVCCPLPLYHCFGLVLGNLACMTQGATMVFPSPVFEAQAVLTAVTKERCTSLYGVPTMFIEEMAHPDFASFDLSSLRTGIMSGSSCPIEVMREVIEKMHMREVVIGYGMTETSPISFFTRRDDPIEKRVSTVGRVVSHVEAKIIDAATGATLPTGEKGELCINGSGVMQGYWNDPVNTAKSIDGEGWMHTGDLAIMDPDGFCRIVGRSKDVIIRGGENIMPLEIENVLFEHPAISNVLVVGVPDAKYGEQICACVIPVDSQTPVTLESIKDFCRDKMSHYKMPRYTLTFHEFPQTVSGKIKRNELSVLAAEQLQLKK</sequence>
<evidence type="ECO:0000256" key="1">
    <source>
        <dbReference type="ARBA" id="ARBA00006432"/>
    </source>
</evidence>
<dbReference type="EMBL" id="ML002283">
    <property type="protein sequence ID" value="RKP39286.1"/>
    <property type="molecule type" value="Genomic_DNA"/>
</dbReference>
<dbReference type="STRING" id="215637.A0A4P9ZZR5"/>
<dbReference type="GO" id="GO:0006631">
    <property type="term" value="P:fatty acid metabolic process"/>
    <property type="evidence" value="ECO:0007669"/>
    <property type="project" value="TreeGrafter"/>
</dbReference>
<comment type="similarity">
    <text evidence="1">Belongs to the ATP-dependent AMP-binding enzyme family.</text>
</comment>
<protein>
    <submittedName>
        <fullName evidence="5">Long-chain-fatty-acid--CoA ligase</fullName>
    </submittedName>
</protein>
<reference evidence="6" key="1">
    <citation type="journal article" date="2018" name="Nat. Microbiol.">
        <title>Leveraging single-cell genomics to expand the fungal tree of life.</title>
        <authorList>
            <person name="Ahrendt S.R."/>
            <person name="Quandt C.A."/>
            <person name="Ciobanu D."/>
            <person name="Clum A."/>
            <person name="Salamov A."/>
            <person name="Andreopoulos B."/>
            <person name="Cheng J.F."/>
            <person name="Woyke T."/>
            <person name="Pelin A."/>
            <person name="Henrissat B."/>
            <person name="Reynolds N.K."/>
            <person name="Benny G.L."/>
            <person name="Smith M.E."/>
            <person name="James T.Y."/>
            <person name="Grigoriev I.V."/>
        </authorList>
    </citation>
    <scope>NUCLEOTIDE SEQUENCE [LARGE SCALE GENOMIC DNA]</scope>
    <source>
        <strain evidence="6">RSA 468</strain>
    </source>
</reference>
<evidence type="ECO:0000313" key="5">
    <source>
        <dbReference type="EMBL" id="RKP39286.1"/>
    </source>
</evidence>
<dbReference type="PROSITE" id="PS00455">
    <property type="entry name" value="AMP_BINDING"/>
    <property type="match status" value="1"/>
</dbReference>
<evidence type="ECO:0000259" key="3">
    <source>
        <dbReference type="Pfam" id="PF00501"/>
    </source>
</evidence>
<dbReference type="InterPro" id="IPR025110">
    <property type="entry name" value="AMP-bd_C"/>
</dbReference>
<evidence type="ECO:0000313" key="6">
    <source>
        <dbReference type="Proteomes" id="UP000268162"/>
    </source>
</evidence>
<dbReference type="Pfam" id="PF00501">
    <property type="entry name" value="AMP-binding"/>
    <property type="match status" value="1"/>
</dbReference>
<dbReference type="FunFam" id="3.40.50.12780:FF:000003">
    <property type="entry name" value="Long-chain-fatty-acid--CoA ligase FadD"/>
    <property type="match status" value="1"/>
</dbReference>
<keyword evidence="6" id="KW-1185">Reference proteome</keyword>
<feature type="domain" description="AMP-dependent synthetase/ligase" evidence="3">
    <location>
        <begin position="90"/>
        <end position="500"/>
    </location>
</feature>
<name>A0A4P9ZZR5_9FUNG</name>
<keyword evidence="2 5" id="KW-0436">Ligase</keyword>
<dbReference type="SUPFAM" id="SSF56801">
    <property type="entry name" value="Acetyl-CoA synthetase-like"/>
    <property type="match status" value="1"/>
</dbReference>